<dbReference type="PANTHER" id="PTHR30383">
    <property type="entry name" value="THIOESTERASE 1/PROTEASE 1/LYSOPHOSPHOLIPASE L1"/>
    <property type="match status" value="1"/>
</dbReference>
<protein>
    <submittedName>
        <fullName evidence="3">GDSL-type esterase/lipase family protein</fullName>
    </submittedName>
</protein>
<dbReference type="Pfam" id="PF13472">
    <property type="entry name" value="Lipase_GDSL_2"/>
    <property type="match status" value="1"/>
</dbReference>
<dbReference type="RefSeq" id="WP_274153823.1">
    <property type="nucleotide sequence ID" value="NZ_CP117812.1"/>
</dbReference>
<dbReference type="SUPFAM" id="SSF52266">
    <property type="entry name" value="SGNH hydrolase"/>
    <property type="match status" value="1"/>
</dbReference>
<evidence type="ECO:0000313" key="4">
    <source>
        <dbReference type="Proteomes" id="UP001214250"/>
    </source>
</evidence>
<dbReference type="InterPro" id="IPR036514">
    <property type="entry name" value="SGNH_hydro_sf"/>
</dbReference>
<dbReference type="Gene3D" id="3.40.50.1110">
    <property type="entry name" value="SGNH hydrolase"/>
    <property type="match status" value="1"/>
</dbReference>
<name>A0ABY7VXK2_9BACT</name>
<feature type="domain" description="SGNH hydrolase-type esterase" evidence="2">
    <location>
        <begin position="37"/>
        <end position="250"/>
    </location>
</feature>
<feature type="signal peptide" evidence="1">
    <location>
        <begin position="1"/>
        <end position="20"/>
    </location>
</feature>
<sequence>MNKRLMTAMMLSFSIVTAFAAESIELSAGKELGAIWFIGDSITQSNADGDAKGSPRKSLYDLLNAKGYSFSYTGHHTRNVDGLPMSGNSPLDNLYHYHTGISGYLITKGSIQKRKRPLRGIGSGLSQYWKSGRLTLVKPDIILIMIGTNDIGHAYELAGAPARLATLLDDIYALPGAGKPTIFLASIPPNRRNEADRSRVVLFNESIPGIVDSYRTKGKKIFYVDQFTPIDKAYKKNMRGDNLHPNASGNDTMAAQWFNAIEASLKPESALFPGKRSDFRGYDRYDNVKTAKGDFSIVCPKNAAPGKPWLWRSLYWDAIKQFSNADLQLVDQGYHVVLAHGDVSGHPRGNANIDGAYDLLTQEYGFSKKCSMASMSRGTLSLFRWATENPQKVESIYVDNGVCNVLSWPAGKSVPGNKSSSSGNRKSWTLFKQAFGYATDAEALKTKESPIDLLEPLAKAGVPILMVCGSKDSAVPYEENDAIMEQRYKALGGSIEVIVENKGHSHGMKDPTPVLEFIKKNTK</sequence>
<proteinExistence type="predicted"/>
<reference evidence="3 4" key="1">
    <citation type="submission" date="2023-02" db="EMBL/GenBank/DDBJ databases">
        <title>Genome sequence of Lentisphaera profundi SAORIC-696.</title>
        <authorList>
            <person name="Kim e."/>
            <person name="Cho J.-C."/>
            <person name="Choi A."/>
            <person name="Kang I."/>
        </authorList>
    </citation>
    <scope>NUCLEOTIDE SEQUENCE [LARGE SCALE GENOMIC DNA]</scope>
    <source>
        <strain evidence="3 4">SAORIC-696</strain>
    </source>
</reference>
<dbReference type="Gene3D" id="3.40.50.1820">
    <property type="entry name" value="alpha/beta hydrolase"/>
    <property type="match status" value="1"/>
</dbReference>
<dbReference type="InterPro" id="IPR013830">
    <property type="entry name" value="SGNH_hydro"/>
</dbReference>
<dbReference type="InterPro" id="IPR051532">
    <property type="entry name" value="Ester_Hydrolysis_Enzymes"/>
</dbReference>
<keyword evidence="4" id="KW-1185">Reference proteome</keyword>
<dbReference type="Proteomes" id="UP001214250">
    <property type="component" value="Chromosome 2"/>
</dbReference>
<dbReference type="PANTHER" id="PTHR30383:SF5">
    <property type="entry name" value="SGNH HYDROLASE-TYPE ESTERASE DOMAIN-CONTAINING PROTEIN"/>
    <property type="match status" value="1"/>
</dbReference>
<accession>A0ABY7VXK2</accession>
<dbReference type="InterPro" id="IPR029058">
    <property type="entry name" value="AB_hydrolase_fold"/>
</dbReference>
<evidence type="ECO:0000256" key="1">
    <source>
        <dbReference type="SAM" id="SignalP"/>
    </source>
</evidence>
<dbReference type="EMBL" id="CP117812">
    <property type="protein sequence ID" value="WDE98958.1"/>
    <property type="molecule type" value="Genomic_DNA"/>
</dbReference>
<evidence type="ECO:0000313" key="3">
    <source>
        <dbReference type="EMBL" id="WDE98958.1"/>
    </source>
</evidence>
<keyword evidence="1" id="KW-0732">Signal</keyword>
<dbReference type="CDD" id="cd01833">
    <property type="entry name" value="XynB_like"/>
    <property type="match status" value="1"/>
</dbReference>
<dbReference type="SUPFAM" id="SSF53474">
    <property type="entry name" value="alpha/beta-Hydrolases"/>
    <property type="match status" value="1"/>
</dbReference>
<evidence type="ECO:0000259" key="2">
    <source>
        <dbReference type="Pfam" id="PF13472"/>
    </source>
</evidence>
<gene>
    <name evidence="3" type="ORF">PQO03_14050</name>
</gene>
<feature type="chain" id="PRO_5045583816" evidence="1">
    <location>
        <begin position="21"/>
        <end position="523"/>
    </location>
</feature>
<organism evidence="3 4">
    <name type="scientific">Lentisphaera profundi</name>
    <dbReference type="NCBI Taxonomy" id="1658616"/>
    <lineage>
        <taxon>Bacteria</taxon>
        <taxon>Pseudomonadati</taxon>
        <taxon>Lentisphaerota</taxon>
        <taxon>Lentisphaeria</taxon>
        <taxon>Lentisphaerales</taxon>
        <taxon>Lentisphaeraceae</taxon>
        <taxon>Lentisphaera</taxon>
    </lineage>
</organism>